<sequence>MKKLLLILLTTFTLSSCDKEDDKPKTELEKLPPETQTGANTAGCLVNGNVFLPKQEGLNPALVCNYEFIEGEFFFNLYFSDLRNGGVKTVAVQNRRISLEVGQTYVLNNTNIVLNDFTGGGGMYYISSILENNYYTNTIKTGELKITRLDLQNSIISGSFWFDAINNNGEVVEIRQGRFDMKY</sequence>
<organism evidence="1 2">
    <name type="scientific">Flavobacterium aureirubrum</name>
    <dbReference type="NCBI Taxonomy" id="3133147"/>
    <lineage>
        <taxon>Bacteria</taxon>
        <taxon>Pseudomonadati</taxon>
        <taxon>Bacteroidota</taxon>
        <taxon>Flavobacteriia</taxon>
        <taxon>Flavobacteriales</taxon>
        <taxon>Flavobacteriaceae</taxon>
        <taxon>Flavobacterium</taxon>
    </lineage>
</organism>
<evidence type="ECO:0000313" key="1">
    <source>
        <dbReference type="EMBL" id="MEM0542223.1"/>
    </source>
</evidence>
<accession>A0ABU9N8G1</accession>
<comment type="caution">
    <text evidence="1">The sequence shown here is derived from an EMBL/GenBank/DDBJ whole genome shotgun (WGS) entry which is preliminary data.</text>
</comment>
<protein>
    <submittedName>
        <fullName evidence="1">DUF6252 family protein</fullName>
    </submittedName>
</protein>
<dbReference type="RefSeq" id="WP_342695444.1">
    <property type="nucleotide sequence ID" value="NZ_JBCGDO010000006.1"/>
</dbReference>
<dbReference type="Proteomes" id="UP001460072">
    <property type="component" value="Unassembled WGS sequence"/>
</dbReference>
<keyword evidence="2" id="KW-1185">Reference proteome</keyword>
<dbReference type="PROSITE" id="PS51257">
    <property type="entry name" value="PROKAR_LIPOPROTEIN"/>
    <property type="match status" value="1"/>
</dbReference>
<gene>
    <name evidence="1" type="ORF">WFZ85_06320</name>
</gene>
<dbReference type="InterPro" id="IPR046219">
    <property type="entry name" value="DUF6252"/>
</dbReference>
<dbReference type="EMBL" id="JBCGDO010000006">
    <property type="protein sequence ID" value="MEM0542223.1"/>
    <property type="molecule type" value="Genomic_DNA"/>
</dbReference>
<proteinExistence type="predicted"/>
<dbReference type="Pfam" id="PF19765">
    <property type="entry name" value="DUF6252"/>
    <property type="match status" value="1"/>
</dbReference>
<name>A0ABU9N8G1_9FLAO</name>
<reference evidence="1 2" key="1">
    <citation type="submission" date="2024-03" db="EMBL/GenBank/DDBJ databases">
        <title>Two novel species of the genus Flavobacterium exhibiting potentially degradation of complex polysaccharides.</title>
        <authorList>
            <person name="Lian X."/>
        </authorList>
    </citation>
    <scope>NUCLEOTIDE SEQUENCE [LARGE SCALE GENOMIC DNA]</scope>
    <source>
        <strain evidence="2">j3</strain>
    </source>
</reference>
<evidence type="ECO:0000313" key="2">
    <source>
        <dbReference type="Proteomes" id="UP001460072"/>
    </source>
</evidence>